<dbReference type="PIRSF" id="PIRSF038941">
    <property type="entry name" value="NspC"/>
    <property type="match status" value="1"/>
</dbReference>
<evidence type="ECO:0000256" key="7">
    <source>
        <dbReference type="ARBA" id="ARBA00023239"/>
    </source>
</evidence>
<dbReference type="SUPFAM" id="SSF51419">
    <property type="entry name" value="PLP-binding barrel"/>
    <property type="match status" value="1"/>
</dbReference>
<dbReference type="SUPFAM" id="SSF50621">
    <property type="entry name" value="Alanine racemase C-terminal domain-like"/>
    <property type="match status" value="1"/>
</dbReference>
<comment type="catalytic activity">
    <reaction evidence="9">
        <text>carboxyspermidine + H(+) = spermidine + CO2</text>
        <dbReference type="Rhea" id="RHEA:34095"/>
        <dbReference type="ChEBI" id="CHEBI:15378"/>
        <dbReference type="ChEBI" id="CHEBI:16526"/>
        <dbReference type="ChEBI" id="CHEBI:57834"/>
        <dbReference type="ChEBI" id="CHEBI:65072"/>
        <dbReference type="EC" id="4.1.1.96"/>
    </reaction>
</comment>
<evidence type="ECO:0000256" key="10">
    <source>
        <dbReference type="ARBA" id="ARBA00047389"/>
    </source>
</evidence>
<comment type="similarity">
    <text evidence="8">Belongs to the Orn/Lys/Arg decarboxylase class-II family. NspC subfamily.</text>
</comment>
<evidence type="ECO:0000256" key="5">
    <source>
        <dbReference type="ARBA" id="ARBA00022898"/>
    </source>
</evidence>
<feature type="domain" description="Orn/DAP/Arg decarboxylase 2 N-terminal" evidence="12">
    <location>
        <begin position="36"/>
        <end position="253"/>
    </location>
</feature>
<keyword evidence="6" id="KW-0745">Spermidine biosynthesis</keyword>
<protein>
    <recommendedName>
        <fullName evidence="3">Carboxynorspermidine/carboxyspermidine decarboxylase</fullName>
        <ecNumber evidence="2">4.1.1.96</ecNumber>
    </recommendedName>
</protein>
<dbReference type="GO" id="GO:0045312">
    <property type="term" value="P:nor-spermidine biosynthetic process"/>
    <property type="evidence" value="ECO:0007669"/>
    <property type="project" value="InterPro"/>
</dbReference>
<evidence type="ECO:0000256" key="3">
    <source>
        <dbReference type="ARBA" id="ARBA00013633"/>
    </source>
</evidence>
<evidence type="ECO:0000256" key="4">
    <source>
        <dbReference type="ARBA" id="ARBA00022793"/>
    </source>
</evidence>
<dbReference type="InterPro" id="IPR029066">
    <property type="entry name" value="PLP-binding_barrel"/>
</dbReference>
<dbReference type="PANTHER" id="PTHR43727:SF1">
    <property type="entry name" value="CARBOXYNORSPERMIDINE_CARBOXYSPERMIDINE DECARBOXYLASE"/>
    <property type="match status" value="1"/>
</dbReference>
<dbReference type="EMBL" id="CACVAS010000030">
    <property type="protein sequence ID" value="CAA6803141.1"/>
    <property type="molecule type" value="Genomic_DNA"/>
</dbReference>
<evidence type="ECO:0000313" key="13">
    <source>
        <dbReference type="EMBL" id="CAA6803141.1"/>
    </source>
</evidence>
<dbReference type="Gene3D" id="2.40.37.10">
    <property type="entry name" value="Lyase, Ornithine Decarboxylase, Chain A, domain 1"/>
    <property type="match status" value="1"/>
</dbReference>
<sequence>MKDGRNGMQSRYPSPCFVMEKKKLDKNLKIFSILKEKTNITWLYTLKCFHESEGLAHISHVSSGFSIGNLNELSLAKKHQYTHIHSYAPAFYEEEVTLLADASDTMSFNSLRQWIKYSKQCQAKTSLGIRINPQLSLSQPSYCDTSHKKSRLGMSYMHFISEYNKDSQTFEYLEGLHFHAFCHQEVSALTILLTHIMKYYTHILPKLKWINLGGGQNFTHTSYDIEVFIACINHFHHQYPHIRLYFEPGSSIVHNTGYFTCTILDIIEDNPSKVILDTSIESHLLDVAITKQSLNVKGISKTKTPYVYELTGMSCIAGDIIGIYYFDKPLDIGENIIFENMMGYTLVKQNTFNGINKANFVLI</sequence>
<feature type="binding site" evidence="11">
    <location>
        <position position="286"/>
    </location>
    <ligand>
        <name>substrate</name>
    </ligand>
</feature>
<dbReference type="GO" id="GO:0008836">
    <property type="term" value="F:diaminopimelate decarboxylase activity"/>
    <property type="evidence" value="ECO:0007669"/>
    <property type="project" value="TreeGrafter"/>
</dbReference>
<evidence type="ECO:0000259" key="12">
    <source>
        <dbReference type="Pfam" id="PF02784"/>
    </source>
</evidence>
<dbReference type="AlphaFoldDB" id="A0A6S6S4A6"/>
<evidence type="ECO:0000256" key="9">
    <source>
        <dbReference type="ARBA" id="ARBA00047351"/>
    </source>
</evidence>
<gene>
    <name evidence="13" type="ORF">HELGO_WM2757</name>
</gene>
<proteinExistence type="inferred from homology"/>
<dbReference type="InterPro" id="IPR022644">
    <property type="entry name" value="De-COase2_N"/>
</dbReference>
<organism evidence="13">
    <name type="scientific">uncultured Sulfurovum sp</name>
    <dbReference type="NCBI Taxonomy" id="269237"/>
    <lineage>
        <taxon>Bacteria</taxon>
        <taxon>Pseudomonadati</taxon>
        <taxon>Campylobacterota</taxon>
        <taxon>Epsilonproteobacteria</taxon>
        <taxon>Campylobacterales</taxon>
        <taxon>Sulfurovaceae</taxon>
        <taxon>Sulfurovum</taxon>
        <taxon>environmental samples</taxon>
    </lineage>
</organism>
<evidence type="ECO:0000256" key="1">
    <source>
        <dbReference type="ARBA" id="ARBA00001933"/>
    </source>
</evidence>
<evidence type="ECO:0000256" key="8">
    <source>
        <dbReference type="ARBA" id="ARBA00025802"/>
    </source>
</evidence>
<evidence type="ECO:0000256" key="11">
    <source>
        <dbReference type="PIRSR" id="PIRSR038941-1"/>
    </source>
</evidence>
<keyword evidence="5" id="KW-0663">Pyridoxal phosphate</keyword>
<name>A0A6S6S4A6_9BACT</name>
<evidence type="ECO:0000256" key="2">
    <source>
        <dbReference type="ARBA" id="ARBA00012259"/>
    </source>
</evidence>
<evidence type="ECO:0000256" key="6">
    <source>
        <dbReference type="ARBA" id="ARBA00023066"/>
    </source>
</evidence>
<dbReference type="EC" id="4.1.1.96" evidence="2"/>
<dbReference type="PANTHER" id="PTHR43727">
    <property type="entry name" value="DIAMINOPIMELATE DECARBOXYLASE"/>
    <property type="match status" value="1"/>
</dbReference>
<dbReference type="Pfam" id="PF02784">
    <property type="entry name" value="Orn_Arg_deC_N"/>
    <property type="match status" value="1"/>
</dbReference>
<keyword evidence="4" id="KW-0210">Decarboxylase</keyword>
<dbReference type="GO" id="GO:0008295">
    <property type="term" value="P:spermidine biosynthetic process"/>
    <property type="evidence" value="ECO:0007669"/>
    <property type="project" value="UniProtKB-KW"/>
</dbReference>
<dbReference type="GO" id="GO:0009089">
    <property type="term" value="P:lysine biosynthetic process via diaminopimelate"/>
    <property type="evidence" value="ECO:0007669"/>
    <property type="project" value="TreeGrafter"/>
</dbReference>
<comment type="catalytic activity">
    <reaction evidence="10">
        <text>carboxynorspermidine + H(+) = norspermidine + CO2</text>
        <dbReference type="Rhea" id="RHEA:34099"/>
        <dbReference type="ChEBI" id="CHEBI:15378"/>
        <dbReference type="ChEBI" id="CHEBI:16526"/>
        <dbReference type="ChEBI" id="CHEBI:57920"/>
        <dbReference type="ChEBI" id="CHEBI:65070"/>
        <dbReference type="EC" id="4.1.1.96"/>
    </reaction>
</comment>
<dbReference type="Gene3D" id="3.20.20.10">
    <property type="entry name" value="Alanine racemase"/>
    <property type="match status" value="1"/>
</dbReference>
<dbReference type="InterPro" id="IPR005730">
    <property type="entry name" value="Nsp_de-COase"/>
</dbReference>
<reference evidence="13" key="1">
    <citation type="submission" date="2020-01" db="EMBL/GenBank/DDBJ databases">
        <authorList>
            <person name="Meier V. D."/>
            <person name="Meier V D."/>
        </authorList>
    </citation>
    <scope>NUCLEOTIDE SEQUENCE</scope>
    <source>
        <strain evidence="13">HLG_WM_MAG_01</strain>
    </source>
</reference>
<comment type="cofactor">
    <cofactor evidence="1">
        <name>pyridoxal 5'-phosphate</name>
        <dbReference type="ChEBI" id="CHEBI:597326"/>
    </cofactor>
</comment>
<keyword evidence="7 13" id="KW-0456">Lyase</keyword>
<dbReference type="InterPro" id="IPR009006">
    <property type="entry name" value="Ala_racemase/Decarboxylase_C"/>
</dbReference>
<accession>A0A6S6S4A6</accession>